<evidence type="ECO:0000256" key="1">
    <source>
        <dbReference type="ARBA" id="ARBA00010641"/>
    </source>
</evidence>
<evidence type="ECO:0000256" key="3">
    <source>
        <dbReference type="ARBA" id="ARBA00023082"/>
    </source>
</evidence>
<evidence type="ECO:0000259" key="5">
    <source>
        <dbReference type="Pfam" id="PF08281"/>
    </source>
</evidence>
<dbReference type="InterPro" id="IPR013324">
    <property type="entry name" value="RNA_pol_sigma_r3/r4-like"/>
</dbReference>
<accession>A0A1I2EKH8</accession>
<dbReference type="SUPFAM" id="SSF88946">
    <property type="entry name" value="Sigma2 domain of RNA polymerase sigma factors"/>
    <property type="match status" value="1"/>
</dbReference>
<dbReference type="CDD" id="cd06171">
    <property type="entry name" value="Sigma70_r4"/>
    <property type="match status" value="1"/>
</dbReference>
<keyword evidence="4" id="KW-0804">Transcription</keyword>
<dbReference type="Proteomes" id="UP000198964">
    <property type="component" value="Unassembled WGS sequence"/>
</dbReference>
<comment type="similarity">
    <text evidence="1">Belongs to the sigma-70 factor family. ECF subfamily.</text>
</comment>
<dbReference type="NCBIfam" id="TIGR02937">
    <property type="entry name" value="sigma70-ECF"/>
    <property type="match status" value="1"/>
</dbReference>
<dbReference type="EMBL" id="FONW01000002">
    <property type="protein sequence ID" value="SFE92750.1"/>
    <property type="molecule type" value="Genomic_DNA"/>
</dbReference>
<feature type="domain" description="RNA polymerase sigma factor 70 region 4 type 2" evidence="5">
    <location>
        <begin position="121"/>
        <end position="173"/>
    </location>
</feature>
<keyword evidence="3" id="KW-0731">Sigma factor</keyword>
<organism evidence="6 7">
    <name type="scientific">Sunxiuqinia elliptica</name>
    <dbReference type="NCBI Taxonomy" id="655355"/>
    <lineage>
        <taxon>Bacteria</taxon>
        <taxon>Pseudomonadati</taxon>
        <taxon>Bacteroidota</taxon>
        <taxon>Bacteroidia</taxon>
        <taxon>Marinilabiliales</taxon>
        <taxon>Prolixibacteraceae</taxon>
        <taxon>Sunxiuqinia</taxon>
    </lineage>
</organism>
<dbReference type="InterPro" id="IPR013249">
    <property type="entry name" value="RNA_pol_sigma70_r4_t2"/>
</dbReference>
<dbReference type="InterPro" id="IPR036388">
    <property type="entry name" value="WH-like_DNA-bd_sf"/>
</dbReference>
<sequence>MRKEINADYLLWERLKKGDTSAFNELYGKYADILFSFGMVYSGDKEYVKDCIHDLFFELFKYRKNLSETNSIRNYLFKSLKRKVRSKQKGRLQLIYTAESLEWNDSGEGDGGEDLLQDDIQKLAKAIQQLPERQQEALNLRFIVELPYSEVASIMDISLESVRTLVYRSVKTLREDLKDNQITVLFYVMRSY</sequence>
<dbReference type="Pfam" id="PF08281">
    <property type="entry name" value="Sigma70_r4_2"/>
    <property type="match status" value="1"/>
</dbReference>
<evidence type="ECO:0000313" key="6">
    <source>
        <dbReference type="EMBL" id="SFE92750.1"/>
    </source>
</evidence>
<dbReference type="Gene3D" id="1.10.1740.10">
    <property type="match status" value="1"/>
</dbReference>
<dbReference type="Gene3D" id="1.10.10.10">
    <property type="entry name" value="Winged helix-like DNA-binding domain superfamily/Winged helix DNA-binding domain"/>
    <property type="match status" value="1"/>
</dbReference>
<dbReference type="InterPro" id="IPR014284">
    <property type="entry name" value="RNA_pol_sigma-70_dom"/>
</dbReference>
<dbReference type="InterPro" id="IPR039425">
    <property type="entry name" value="RNA_pol_sigma-70-like"/>
</dbReference>
<proteinExistence type="inferred from homology"/>
<reference evidence="6 7" key="1">
    <citation type="submission" date="2016-10" db="EMBL/GenBank/DDBJ databases">
        <authorList>
            <person name="de Groot N.N."/>
        </authorList>
    </citation>
    <scope>NUCLEOTIDE SEQUENCE [LARGE SCALE GENOMIC DNA]</scope>
    <source>
        <strain evidence="6 7">CGMCC 1.9156</strain>
    </source>
</reference>
<dbReference type="GO" id="GO:0003677">
    <property type="term" value="F:DNA binding"/>
    <property type="evidence" value="ECO:0007669"/>
    <property type="project" value="InterPro"/>
</dbReference>
<evidence type="ECO:0000256" key="4">
    <source>
        <dbReference type="ARBA" id="ARBA00023163"/>
    </source>
</evidence>
<dbReference type="RefSeq" id="WP_093918797.1">
    <property type="nucleotide sequence ID" value="NZ_FONW01000002.1"/>
</dbReference>
<dbReference type="PANTHER" id="PTHR43133">
    <property type="entry name" value="RNA POLYMERASE ECF-TYPE SIGMA FACTO"/>
    <property type="match status" value="1"/>
</dbReference>
<dbReference type="SUPFAM" id="SSF88659">
    <property type="entry name" value="Sigma3 and sigma4 domains of RNA polymerase sigma factors"/>
    <property type="match status" value="1"/>
</dbReference>
<name>A0A1I2EKH8_9BACT</name>
<dbReference type="InterPro" id="IPR013325">
    <property type="entry name" value="RNA_pol_sigma_r2"/>
</dbReference>
<protein>
    <submittedName>
        <fullName evidence="6">RNA polymerase sigma factor, sigma-70 family</fullName>
    </submittedName>
</protein>
<evidence type="ECO:0000313" key="7">
    <source>
        <dbReference type="Proteomes" id="UP000198964"/>
    </source>
</evidence>
<dbReference type="GO" id="GO:0006352">
    <property type="term" value="P:DNA-templated transcription initiation"/>
    <property type="evidence" value="ECO:0007669"/>
    <property type="project" value="InterPro"/>
</dbReference>
<dbReference type="AlphaFoldDB" id="A0A1I2EKH8"/>
<keyword evidence="2" id="KW-0805">Transcription regulation</keyword>
<keyword evidence="7" id="KW-1185">Reference proteome</keyword>
<dbReference type="GO" id="GO:0016987">
    <property type="term" value="F:sigma factor activity"/>
    <property type="evidence" value="ECO:0007669"/>
    <property type="project" value="UniProtKB-KW"/>
</dbReference>
<dbReference type="STRING" id="655355.SAMN05216283_102115"/>
<gene>
    <name evidence="6" type="ORF">SAMN05216283_102115</name>
</gene>
<evidence type="ECO:0000256" key="2">
    <source>
        <dbReference type="ARBA" id="ARBA00023015"/>
    </source>
</evidence>
<dbReference type="PANTHER" id="PTHR43133:SF46">
    <property type="entry name" value="RNA POLYMERASE SIGMA-70 FACTOR ECF SUBFAMILY"/>
    <property type="match status" value="1"/>
</dbReference>